<evidence type="ECO:0000313" key="3">
    <source>
        <dbReference type="Proteomes" id="UP000594688"/>
    </source>
</evidence>
<dbReference type="Proteomes" id="UP000594688">
    <property type="component" value="Chromosome"/>
</dbReference>
<proteinExistence type="predicted"/>
<gene>
    <name evidence="2" type="ORF">G3M70_16995</name>
</gene>
<evidence type="ECO:0000256" key="1">
    <source>
        <dbReference type="SAM" id="Coils"/>
    </source>
</evidence>
<protein>
    <submittedName>
        <fullName evidence="2">Uncharacterized protein</fullName>
    </submittedName>
</protein>
<sequence length="102" mass="12016">MSGLKSAWELSLEKSNELVPEMKKKKKLSDAEKKEIAEIRTEYKAQIADRDVTMQHKLKHLEDRVRPEELAEAAEKIQQGFIEEKEKLEKEMEEKINAIHQR</sequence>
<keyword evidence="1" id="KW-0175">Coiled coil</keyword>
<dbReference type="KEGG" id="nli:G3M70_16995"/>
<organism evidence="2 3">
    <name type="scientific">Candidatus Nitronauta litoralis</name>
    <dbReference type="NCBI Taxonomy" id="2705533"/>
    <lineage>
        <taxon>Bacteria</taxon>
        <taxon>Pseudomonadati</taxon>
        <taxon>Nitrospinota/Tectimicrobiota group</taxon>
        <taxon>Nitrospinota</taxon>
        <taxon>Nitrospinia</taxon>
        <taxon>Nitrospinales</taxon>
        <taxon>Nitrospinaceae</taxon>
        <taxon>Candidatus Nitronauta</taxon>
    </lineage>
</organism>
<reference evidence="2 3" key="1">
    <citation type="submission" date="2020-02" db="EMBL/GenBank/DDBJ databases">
        <title>Genomic and physiological characterization of two novel Nitrospinaceae genera.</title>
        <authorList>
            <person name="Mueller A.J."/>
            <person name="Jung M.-Y."/>
            <person name="Strachan C.R."/>
            <person name="Herbold C.W."/>
            <person name="Kirkegaard R.H."/>
            <person name="Daims H."/>
        </authorList>
    </citation>
    <scope>NUCLEOTIDE SEQUENCE [LARGE SCALE GENOMIC DNA]</scope>
    <source>
        <strain evidence="2">EB</strain>
    </source>
</reference>
<dbReference type="EMBL" id="CP048685">
    <property type="protein sequence ID" value="QPJ63479.1"/>
    <property type="molecule type" value="Genomic_DNA"/>
</dbReference>
<feature type="coiled-coil region" evidence="1">
    <location>
        <begin position="71"/>
        <end position="102"/>
    </location>
</feature>
<name>A0A7T0BYW0_9BACT</name>
<evidence type="ECO:0000313" key="2">
    <source>
        <dbReference type="EMBL" id="QPJ63479.1"/>
    </source>
</evidence>
<accession>A0A7T0BYW0</accession>
<dbReference type="AlphaFoldDB" id="A0A7T0BYW0"/>